<gene>
    <name evidence="2" type="ORF">OB914_05930</name>
    <name evidence="1" type="ORF">OB916_09960</name>
</gene>
<protein>
    <submittedName>
        <fullName evidence="2">Uncharacterized protein</fullName>
    </submittedName>
</protein>
<evidence type="ECO:0000313" key="1">
    <source>
        <dbReference type="EMBL" id="MCU4718384.1"/>
    </source>
</evidence>
<comment type="caution">
    <text evidence="2">The sequence shown here is derived from an EMBL/GenBank/DDBJ whole genome shotgun (WGS) entry which is preliminary data.</text>
</comment>
<dbReference type="AlphaFoldDB" id="A0AAE3IC31"/>
<sequence length="145" mass="16832">MSRDRTFRPRLAREERDRVYQLAERLNGAEVTGGFPKALRLLLRWFTVILENVEECPECGSDDLRDWFETESGDTIELPDGKWYCPECGEPFDVWDYVGVDNREQAQFPIFRDTIRYTFEADDKPTGNVNADVDVSGTNPINDSW</sequence>
<evidence type="ECO:0000313" key="3">
    <source>
        <dbReference type="Proteomes" id="UP001208186"/>
    </source>
</evidence>
<dbReference type="Proteomes" id="UP001209746">
    <property type="component" value="Unassembled WGS sequence"/>
</dbReference>
<dbReference type="EMBL" id="JAOPKC010000010">
    <property type="protein sequence ID" value="MCU4718384.1"/>
    <property type="molecule type" value="Genomic_DNA"/>
</dbReference>
<proteinExistence type="predicted"/>
<keyword evidence="3" id="KW-1185">Reference proteome</keyword>
<dbReference type="EMBL" id="JAOPKD010000003">
    <property type="protein sequence ID" value="MCU4726503.1"/>
    <property type="molecule type" value="Genomic_DNA"/>
</dbReference>
<dbReference type="RefSeq" id="WP_315909138.1">
    <property type="nucleotide sequence ID" value="NZ_JAOPKC010000010.1"/>
</dbReference>
<evidence type="ECO:0000313" key="2">
    <source>
        <dbReference type="EMBL" id="MCU4726503.1"/>
    </source>
</evidence>
<name>A0AAE3IC31_9EURY</name>
<accession>A0AAE3IC31</accession>
<evidence type="ECO:0000313" key="4">
    <source>
        <dbReference type="Proteomes" id="UP001209746"/>
    </source>
</evidence>
<organism evidence="2 4">
    <name type="scientific">Halapricum hydrolyticum</name>
    <dbReference type="NCBI Taxonomy" id="2979991"/>
    <lineage>
        <taxon>Archaea</taxon>
        <taxon>Methanobacteriati</taxon>
        <taxon>Methanobacteriota</taxon>
        <taxon>Stenosarchaea group</taxon>
        <taxon>Halobacteria</taxon>
        <taxon>Halobacteriales</taxon>
        <taxon>Haloarculaceae</taxon>
        <taxon>Halapricum</taxon>
    </lineage>
</organism>
<dbReference type="Proteomes" id="UP001208186">
    <property type="component" value="Unassembled WGS sequence"/>
</dbReference>
<reference evidence="2" key="1">
    <citation type="submission" date="2023-02" db="EMBL/GenBank/DDBJ databases">
        <title>Enrichment on poylsaccharides allowed isolation of novel metabolic and taxonomic groups of Haloarchaea.</title>
        <authorList>
            <person name="Sorokin D.Y."/>
            <person name="Elcheninov A.G."/>
            <person name="Khizhniak T.V."/>
            <person name="Kolganova T.V."/>
            <person name="Kublanov I.V."/>
        </authorList>
    </citation>
    <scope>NUCLEOTIDE SEQUENCE</scope>
    <source>
        <strain evidence="1 3">HArc-curdl5-1</strain>
        <strain evidence="2">HArc-curdl7</strain>
    </source>
</reference>